<organism evidence="9 10">
    <name type="scientific">Methylobacterium oryzihabitans</name>
    <dbReference type="NCBI Taxonomy" id="2499852"/>
    <lineage>
        <taxon>Bacteria</taxon>
        <taxon>Pseudomonadati</taxon>
        <taxon>Pseudomonadota</taxon>
        <taxon>Alphaproteobacteria</taxon>
        <taxon>Hyphomicrobiales</taxon>
        <taxon>Methylobacteriaceae</taxon>
        <taxon>Methylobacterium</taxon>
    </lineage>
</organism>
<dbReference type="EMBL" id="SACP01000012">
    <property type="protein sequence ID" value="RVU17533.1"/>
    <property type="molecule type" value="Genomic_DNA"/>
</dbReference>
<dbReference type="InterPro" id="IPR004446">
    <property type="entry name" value="Heptose_bisP_phosphatase"/>
</dbReference>
<dbReference type="InterPro" id="IPR006543">
    <property type="entry name" value="Histidinol-phos"/>
</dbReference>
<keyword evidence="5 9" id="KW-0378">Hydrolase</keyword>
<dbReference type="SUPFAM" id="SSF56784">
    <property type="entry name" value="HAD-like"/>
    <property type="match status" value="1"/>
</dbReference>
<dbReference type="Pfam" id="PF00483">
    <property type="entry name" value="NTP_transferase"/>
    <property type="match status" value="1"/>
</dbReference>
<evidence type="ECO:0000256" key="3">
    <source>
        <dbReference type="ARBA" id="ARBA00022490"/>
    </source>
</evidence>
<dbReference type="GO" id="GO:0046872">
    <property type="term" value="F:metal ion binding"/>
    <property type="evidence" value="ECO:0007669"/>
    <property type="project" value="UniProtKB-KW"/>
</dbReference>
<dbReference type="Proteomes" id="UP000286997">
    <property type="component" value="Unassembled WGS sequence"/>
</dbReference>
<proteinExistence type="inferred from homology"/>
<dbReference type="InterPro" id="IPR029044">
    <property type="entry name" value="Nucleotide-diphossugar_trans"/>
</dbReference>
<evidence type="ECO:0000256" key="6">
    <source>
        <dbReference type="ARBA" id="ARBA00023277"/>
    </source>
</evidence>
<evidence type="ECO:0000256" key="5">
    <source>
        <dbReference type="ARBA" id="ARBA00022801"/>
    </source>
</evidence>
<dbReference type="SUPFAM" id="SSF53448">
    <property type="entry name" value="Nucleotide-diphospho-sugar transferases"/>
    <property type="match status" value="1"/>
</dbReference>
<dbReference type="Gene3D" id="3.40.50.1000">
    <property type="entry name" value="HAD superfamily/HAD-like"/>
    <property type="match status" value="1"/>
</dbReference>
<accession>A0A437P5J7</accession>
<evidence type="ECO:0000256" key="2">
    <source>
        <dbReference type="ARBA" id="ARBA00005628"/>
    </source>
</evidence>
<keyword evidence="6" id="KW-0119">Carbohydrate metabolism</keyword>
<dbReference type="CDD" id="cd07503">
    <property type="entry name" value="HAD_HisB-N"/>
    <property type="match status" value="1"/>
</dbReference>
<dbReference type="GO" id="GO:0005975">
    <property type="term" value="P:carbohydrate metabolic process"/>
    <property type="evidence" value="ECO:0007669"/>
    <property type="project" value="InterPro"/>
</dbReference>
<keyword evidence="4" id="KW-0479">Metal-binding</keyword>
<dbReference type="InterPro" id="IPR005835">
    <property type="entry name" value="NTP_transferase_dom"/>
</dbReference>
<keyword evidence="3" id="KW-0963">Cytoplasm</keyword>
<dbReference type="CDD" id="cd04181">
    <property type="entry name" value="NTP_transferase"/>
    <property type="match status" value="1"/>
</dbReference>
<dbReference type="GO" id="GO:0016791">
    <property type="term" value="F:phosphatase activity"/>
    <property type="evidence" value="ECO:0007669"/>
    <property type="project" value="InterPro"/>
</dbReference>
<dbReference type="InterPro" id="IPR023214">
    <property type="entry name" value="HAD_sf"/>
</dbReference>
<dbReference type="PANTHER" id="PTHR42891:SF1">
    <property type="entry name" value="D-GLYCERO-BETA-D-MANNO-HEPTOSE-1,7-BISPHOSPHATE 7-PHOSPHATASE"/>
    <property type="match status" value="1"/>
</dbReference>
<evidence type="ECO:0000259" key="8">
    <source>
        <dbReference type="Pfam" id="PF00483"/>
    </source>
</evidence>
<comment type="caution">
    <text evidence="9">The sequence shown here is derived from an EMBL/GenBank/DDBJ whole genome shotgun (WGS) entry which is preliminary data.</text>
</comment>
<dbReference type="OrthoDB" id="9814110at2"/>
<dbReference type="NCBIfam" id="TIGR01662">
    <property type="entry name" value="HAD-SF-IIIA"/>
    <property type="match status" value="1"/>
</dbReference>
<dbReference type="InterPro" id="IPR036412">
    <property type="entry name" value="HAD-like_sf"/>
</dbReference>
<dbReference type="RefSeq" id="WP_127730164.1">
    <property type="nucleotide sequence ID" value="NZ_SACP01000012.1"/>
</dbReference>
<dbReference type="PANTHER" id="PTHR42891">
    <property type="entry name" value="D-GLYCERO-BETA-D-MANNO-HEPTOSE-1,7-BISPHOSPHATE 7-PHOSPHATASE"/>
    <property type="match status" value="1"/>
</dbReference>
<dbReference type="GO" id="GO:0005737">
    <property type="term" value="C:cytoplasm"/>
    <property type="evidence" value="ECO:0007669"/>
    <property type="project" value="UniProtKB-SubCell"/>
</dbReference>
<comment type="subcellular location">
    <subcellularLocation>
        <location evidence="1">Cytoplasm</location>
    </subcellularLocation>
</comment>
<feature type="domain" description="Nucleotidyl transferase" evidence="8">
    <location>
        <begin position="3"/>
        <end position="233"/>
    </location>
</feature>
<evidence type="ECO:0000256" key="1">
    <source>
        <dbReference type="ARBA" id="ARBA00004496"/>
    </source>
</evidence>
<dbReference type="NCBIfam" id="TIGR01656">
    <property type="entry name" value="Histidinol-ppas"/>
    <property type="match status" value="1"/>
</dbReference>
<dbReference type="AlphaFoldDB" id="A0A437P5J7"/>
<name>A0A437P5J7_9HYPH</name>
<reference evidence="9 10" key="1">
    <citation type="submission" date="2019-01" db="EMBL/GenBank/DDBJ databases">
        <authorList>
            <person name="Chen W.-M."/>
        </authorList>
    </citation>
    <scope>NUCLEOTIDE SEQUENCE [LARGE SCALE GENOMIC DNA]</scope>
    <source>
        <strain evidence="9 10">TER-1</strain>
    </source>
</reference>
<evidence type="ECO:0000256" key="7">
    <source>
        <dbReference type="ARBA" id="ARBA00031828"/>
    </source>
</evidence>
<dbReference type="Gene3D" id="3.90.550.10">
    <property type="entry name" value="Spore Coat Polysaccharide Biosynthesis Protein SpsA, Chain A"/>
    <property type="match status" value="1"/>
</dbReference>
<dbReference type="InterPro" id="IPR006549">
    <property type="entry name" value="HAD-SF_hydro_IIIA"/>
</dbReference>
<evidence type="ECO:0000313" key="10">
    <source>
        <dbReference type="Proteomes" id="UP000286997"/>
    </source>
</evidence>
<evidence type="ECO:0000256" key="4">
    <source>
        <dbReference type="ARBA" id="ARBA00022723"/>
    </source>
</evidence>
<protein>
    <recommendedName>
        <fullName evidence="7">D,D-heptose 1,7-bisphosphate phosphatase</fullName>
    </recommendedName>
</protein>
<sequence length="436" mass="46467">MQAVILAGGKGTRLAARLNGRPKALVDVDGVPLLERQLLSLAAQGVDEAIILVNHAADQIAAYCTSRNAFGLARLRLVDDGEPRGTAGATLACLPDLRDRVLVVYGDTLFNIDLARFVAAHERSGADATLFLHPNDHPHDSDLVEIDDAGWITAFHPKPHPPGVPRANLVNAAFYVIERRALEAWRDATTPCDFGQDLFPAMLAAGSRLFGYNSFEYIKDLGTPARLDKVTDHLRRGVVARASLAVPQPCVFLDRDGTLNALRDYVRGPGDLVMLPGAAAAVRRLNEAGRRVAVVTNQPVLARGECTPQDMRAIHAKLDGELAGAGAFVDRLYLCPHHPDAGFAGEVPDLKIACDCRKPKPGMLLSAARDLNADLARSWMIGDSTADIAAAKAAGVWAILLRTGEGGRDGRCDATPDAIADDLAGAVELILSASRS</sequence>
<comment type="similarity">
    <text evidence="2">Belongs to the GmhB family.</text>
</comment>
<dbReference type="Pfam" id="PF13242">
    <property type="entry name" value="Hydrolase_like"/>
    <property type="match status" value="1"/>
</dbReference>
<keyword evidence="10" id="KW-1185">Reference proteome</keyword>
<evidence type="ECO:0000313" key="9">
    <source>
        <dbReference type="EMBL" id="RVU17533.1"/>
    </source>
</evidence>
<gene>
    <name evidence="9" type="ORF">EOE48_14195</name>
</gene>